<organism evidence="2 3">
    <name type="scientific">Ricinus communis</name>
    <name type="common">Castor bean</name>
    <dbReference type="NCBI Taxonomy" id="3988"/>
    <lineage>
        <taxon>Eukaryota</taxon>
        <taxon>Viridiplantae</taxon>
        <taxon>Streptophyta</taxon>
        <taxon>Embryophyta</taxon>
        <taxon>Tracheophyta</taxon>
        <taxon>Spermatophyta</taxon>
        <taxon>Magnoliopsida</taxon>
        <taxon>eudicotyledons</taxon>
        <taxon>Gunneridae</taxon>
        <taxon>Pentapetalae</taxon>
        <taxon>rosids</taxon>
        <taxon>fabids</taxon>
        <taxon>Malpighiales</taxon>
        <taxon>Euphorbiaceae</taxon>
        <taxon>Acalyphoideae</taxon>
        <taxon>Acalypheae</taxon>
        <taxon>Ricinus</taxon>
    </lineage>
</organism>
<reference evidence="3" key="1">
    <citation type="journal article" date="2010" name="Nat. Biotechnol.">
        <title>Draft genome sequence of the oilseed species Ricinus communis.</title>
        <authorList>
            <person name="Chan A.P."/>
            <person name="Crabtree J."/>
            <person name="Zhao Q."/>
            <person name="Lorenzi H."/>
            <person name="Orvis J."/>
            <person name="Puiu D."/>
            <person name="Melake-Berhan A."/>
            <person name="Jones K.M."/>
            <person name="Redman J."/>
            <person name="Chen G."/>
            <person name="Cahoon E.B."/>
            <person name="Gedil M."/>
            <person name="Stanke M."/>
            <person name="Haas B.J."/>
            <person name="Wortman J.R."/>
            <person name="Fraser-Liggett C.M."/>
            <person name="Ravel J."/>
            <person name="Rabinowicz P.D."/>
        </authorList>
    </citation>
    <scope>NUCLEOTIDE SEQUENCE [LARGE SCALE GENOMIC DNA]</scope>
    <source>
        <strain evidence="3">cv. Hale</strain>
    </source>
</reference>
<proteinExistence type="predicted"/>
<accession>B9T8R6</accession>
<evidence type="ECO:0000313" key="2">
    <source>
        <dbReference type="EMBL" id="EEF27749.1"/>
    </source>
</evidence>
<dbReference type="Proteomes" id="UP000008311">
    <property type="component" value="Unassembled WGS sequence"/>
</dbReference>
<dbReference type="InParanoid" id="B9T8R6"/>
<feature type="compositionally biased region" description="Basic and acidic residues" evidence="1">
    <location>
        <begin position="207"/>
        <end position="217"/>
    </location>
</feature>
<dbReference type="AlphaFoldDB" id="B9T8R6"/>
<sequence>MGVRVELVTALRQHPIDERQRRVHRHAAAVGFQHRRIFREDGHARPDHRLREVNRRHRRYAFGPANHHVDGLRHFLFELAQKLAARDGRRARVAFAAHEHDARRQGVIAASDHAIAKLRSHRPSATNREACAQHRFEECLPTGVARSDVRGVRLLEGVINRGREGRVRVVGHAAHRMGHAGEKKLLSRFLSAVAIRRGHQLFGFRNGDGREQRRKDGAQGPPQPDVKEIRQVGVADVVVVRRVR</sequence>
<evidence type="ECO:0000313" key="3">
    <source>
        <dbReference type="Proteomes" id="UP000008311"/>
    </source>
</evidence>
<name>B9T8R6_RICCO</name>
<feature type="region of interest" description="Disordered" evidence="1">
    <location>
        <begin position="203"/>
        <end position="226"/>
    </location>
</feature>
<keyword evidence="3" id="KW-1185">Reference proteome</keyword>
<protein>
    <submittedName>
        <fullName evidence="2">Uncharacterized protein</fullName>
    </submittedName>
</protein>
<gene>
    <name evidence="2" type="ORF">RCOM_0355140</name>
</gene>
<dbReference type="EMBL" id="EQ975164">
    <property type="protein sequence ID" value="EEF27749.1"/>
    <property type="molecule type" value="Genomic_DNA"/>
</dbReference>
<evidence type="ECO:0000256" key="1">
    <source>
        <dbReference type="SAM" id="MobiDB-lite"/>
    </source>
</evidence>